<reference evidence="2" key="2">
    <citation type="submission" date="2020-09" db="EMBL/GenBank/DDBJ databases">
        <authorList>
            <person name="Sun Q."/>
            <person name="Sedlacek I."/>
        </authorList>
    </citation>
    <scope>NUCLEOTIDE SEQUENCE</scope>
    <source>
        <strain evidence="2">CCM 7897</strain>
    </source>
</reference>
<keyword evidence="1" id="KW-0732">Signal</keyword>
<accession>A0A917FEE6</accession>
<feature type="signal peptide" evidence="1">
    <location>
        <begin position="1"/>
        <end position="28"/>
    </location>
</feature>
<proteinExistence type="predicted"/>
<name>A0A917FEE6_9HYPH</name>
<evidence type="ECO:0000313" key="3">
    <source>
        <dbReference type="Proteomes" id="UP000606044"/>
    </source>
</evidence>
<dbReference type="Pfam" id="PF11453">
    <property type="entry name" value="DUF2950"/>
    <property type="match status" value="1"/>
</dbReference>
<sequence>MEKTGNIAAFLGILAVCWSLTSGAPAMAQQSFASPEAAATALVEAARHPGDGQLEKLFGLGARDLLLSGDAAVDHKRIDTFLALAAQGTTVLDGPNATRIIAFGRENWAFPIPLKPSNGQWVFDLAAGRDEIITRNIGRNETIAIGACGDFVAAQREYFSQTHDGDPIPQYARRFISSPGLRDGLYWPPDTPDDRSPLGDRIADAGLDGVTASDRPQPYNGYIYRILTRQGAGAPGGAFDYMVAGRLLAGFAMLAFPARWQETGVMTFLCSQNGSVYELNLGPRTEKLATQIRSFDPKGWRRVGEDW</sequence>
<comment type="caution">
    <text evidence="2">The sequence shown here is derived from an EMBL/GenBank/DDBJ whole genome shotgun (WGS) entry which is preliminary data.</text>
</comment>
<gene>
    <name evidence="2" type="ORF">GCM10007301_31920</name>
</gene>
<keyword evidence="3" id="KW-1185">Reference proteome</keyword>
<dbReference type="Proteomes" id="UP000606044">
    <property type="component" value="Unassembled WGS sequence"/>
</dbReference>
<evidence type="ECO:0000256" key="1">
    <source>
        <dbReference type="SAM" id="SignalP"/>
    </source>
</evidence>
<reference evidence="2" key="1">
    <citation type="journal article" date="2014" name="Int. J. Syst. Evol. Microbiol.">
        <title>Complete genome sequence of Corynebacterium casei LMG S-19264T (=DSM 44701T), isolated from a smear-ripened cheese.</title>
        <authorList>
            <consortium name="US DOE Joint Genome Institute (JGI-PGF)"/>
            <person name="Walter F."/>
            <person name="Albersmeier A."/>
            <person name="Kalinowski J."/>
            <person name="Ruckert C."/>
        </authorList>
    </citation>
    <scope>NUCLEOTIDE SEQUENCE</scope>
    <source>
        <strain evidence="2">CCM 7897</strain>
    </source>
</reference>
<organism evidence="2 3">
    <name type="scientific">Azorhizobium oxalatiphilum</name>
    <dbReference type="NCBI Taxonomy" id="980631"/>
    <lineage>
        <taxon>Bacteria</taxon>
        <taxon>Pseudomonadati</taxon>
        <taxon>Pseudomonadota</taxon>
        <taxon>Alphaproteobacteria</taxon>
        <taxon>Hyphomicrobiales</taxon>
        <taxon>Xanthobacteraceae</taxon>
        <taxon>Azorhizobium</taxon>
    </lineage>
</organism>
<dbReference type="AlphaFoldDB" id="A0A917FEE6"/>
<feature type="chain" id="PRO_5037389390" description="DUF2950 domain-containing protein" evidence="1">
    <location>
        <begin position="29"/>
        <end position="307"/>
    </location>
</feature>
<dbReference type="InterPro" id="IPR021556">
    <property type="entry name" value="DUF2950"/>
</dbReference>
<protein>
    <recommendedName>
        <fullName evidence="4">DUF2950 domain-containing protein</fullName>
    </recommendedName>
</protein>
<dbReference type="EMBL" id="BMCT01000004">
    <property type="protein sequence ID" value="GGF69827.1"/>
    <property type="molecule type" value="Genomic_DNA"/>
</dbReference>
<evidence type="ECO:0008006" key="4">
    <source>
        <dbReference type="Google" id="ProtNLM"/>
    </source>
</evidence>
<evidence type="ECO:0000313" key="2">
    <source>
        <dbReference type="EMBL" id="GGF69827.1"/>
    </source>
</evidence>